<evidence type="ECO:0000313" key="3">
    <source>
        <dbReference type="Proteomes" id="UP001157006"/>
    </source>
</evidence>
<feature type="region of interest" description="Disordered" evidence="1">
    <location>
        <begin position="237"/>
        <end position="271"/>
    </location>
</feature>
<dbReference type="AlphaFoldDB" id="A0AAV0Z212"/>
<feature type="compositionally biased region" description="Acidic residues" evidence="1">
    <location>
        <begin position="106"/>
        <end position="116"/>
    </location>
</feature>
<feature type="region of interest" description="Disordered" evidence="1">
    <location>
        <begin position="155"/>
        <end position="219"/>
    </location>
</feature>
<feature type="region of interest" description="Disordered" evidence="1">
    <location>
        <begin position="293"/>
        <end position="328"/>
    </location>
</feature>
<feature type="compositionally biased region" description="Polar residues" evidence="1">
    <location>
        <begin position="157"/>
        <end position="201"/>
    </location>
</feature>
<dbReference type="PANTHER" id="PTHR33836:SF5">
    <property type="entry name" value="EUKARYOTIC RNA POLYMERASE II HEPTAPEPTIDE REPEAT"/>
    <property type="match status" value="1"/>
</dbReference>
<protein>
    <submittedName>
        <fullName evidence="2">Uncharacterized protein</fullName>
    </submittedName>
</protein>
<name>A0AAV0Z212_VICFA</name>
<feature type="region of interest" description="Disordered" evidence="1">
    <location>
        <begin position="29"/>
        <end position="65"/>
    </location>
</feature>
<gene>
    <name evidence="2" type="ORF">VFH_I032120</name>
</gene>
<feature type="compositionally biased region" description="Low complexity" evidence="1">
    <location>
        <begin position="202"/>
        <end position="214"/>
    </location>
</feature>
<dbReference type="InterPro" id="IPR037491">
    <property type="entry name" value="LTI78/LTI65"/>
</dbReference>
<sequence>MPLIERTYKHVDTTARSPSIATMEQFLRGGESSRMSPTYSPTSASSPSSPYFGAKPHDLEEDQGLYQRKSVLAKVKERARKLVLRNSLSQKRRDDKNPTPSWGVSLEDEEEEEDPEYLGAPIYESELAPEEYKENARQHPRANPVISEKRVLRTMKSGEQQDQENALTPIKSTTFTTNSPQLATTPSTTMTQKLTSSNVEGSTSTASSQSASSSKYNVGSITPVAPVTSVMMKTASPSLPSVKTNNTISPKSSYNSQASLTPRRGSNGSSVIERVKGAVTSLLRNDEQAHLKYGVKSPTARANSSQTSSTTQEVEQRAENRGKILQTN</sequence>
<dbReference type="GO" id="GO:0009737">
    <property type="term" value="P:response to abscisic acid"/>
    <property type="evidence" value="ECO:0007669"/>
    <property type="project" value="InterPro"/>
</dbReference>
<organism evidence="2 3">
    <name type="scientific">Vicia faba</name>
    <name type="common">Broad bean</name>
    <name type="synonym">Faba vulgaris</name>
    <dbReference type="NCBI Taxonomy" id="3906"/>
    <lineage>
        <taxon>Eukaryota</taxon>
        <taxon>Viridiplantae</taxon>
        <taxon>Streptophyta</taxon>
        <taxon>Embryophyta</taxon>
        <taxon>Tracheophyta</taxon>
        <taxon>Spermatophyta</taxon>
        <taxon>Magnoliopsida</taxon>
        <taxon>eudicotyledons</taxon>
        <taxon>Gunneridae</taxon>
        <taxon>Pentapetalae</taxon>
        <taxon>rosids</taxon>
        <taxon>fabids</taxon>
        <taxon>Fabales</taxon>
        <taxon>Fabaceae</taxon>
        <taxon>Papilionoideae</taxon>
        <taxon>50 kb inversion clade</taxon>
        <taxon>NPAAA clade</taxon>
        <taxon>Hologalegina</taxon>
        <taxon>IRL clade</taxon>
        <taxon>Fabeae</taxon>
        <taxon>Vicia</taxon>
    </lineage>
</organism>
<dbReference type="PANTHER" id="PTHR33836">
    <property type="entry name" value="LOW-TEMPERATURE-INDUCED 65 KDA PROTEIN-RELATED"/>
    <property type="match status" value="1"/>
</dbReference>
<dbReference type="Proteomes" id="UP001157006">
    <property type="component" value="Chromosome 1S"/>
</dbReference>
<feature type="compositionally biased region" description="Polar residues" evidence="1">
    <location>
        <begin position="237"/>
        <end position="270"/>
    </location>
</feature>
<dbReference type="EMBL" id="OX451735">
    <property type="protein sequence ID" value="CAI8592289.1"/>
    <property type="molecule type" value="Genomic_DNA"/>
</dbReference>
<keyword evidence="3" id="KW-1185">Reference proteome</keyword>
<proteinExistence type="predicted"/>
<evidence type="ECO:0000256" key="1">
    <source>
        <dbReference type="SAM" id="MobiDB-lite"/>
    </source>
</evidence>
<feature type="region of interest" description="Disordered" evidence="1">
    <location>
        <begin position="89"/>
        <end position="117"/>
    </location>
</feature>
<accession>A0AAV0Z212</accession>
<reference evidence="2 3" key="1">
    <citation type="submission" date="2023-01" db="EMBL/GenBank/DDBJ databases">
        <authorList>
            <person name="Kreplak J."/>
        </authorList>
    </citation>
    <scope>NUCLEOTIDE SEQUENCE [LARGE SCALE GENOMIC DNA]</scope>
</reference>
<feature type="compositionally biased region" description="Low complexity" evidence="1">
    <location>
        <begin position="36"/>
        <end position="51"/>
    </location>
</feature>
<evidence type="ECO:0000313" key="2">
    <source>
        <dbReference type="EMBL" id="CAI8592289.1"/>
    </source>
</evidence>